<dbReference type="InterPro" id="IPR007780">
    <property type="entry name" value="NAD_Glu_DH_bac"/>
</dbReference>
<evidence type="ECO:0000259" key="4">
    <source>
        <dbReference type="Pfam" id="PF21075"/>
    </source>
</evidence>
<gene>
    <name evidence="7" type="ORF">C7443_102298</name>
</gene>
<evidence type="ECO:0000259" key="5">
    <source>
        <dbReference type="Pfam" id="PF21076"/>
    </source>
</evidence>
<accession>A0A317N3C7</accession>
<sequence>MANPADRKQELIERVATRLEERLVQGGAVAAAFAREYYARVPPDDLLDDNLEDLYGAVLAHWNFLHSIPLGETGLRVYNPTHDEYGWRSTHTVIELIVTDMPFLVDSISMALNRHGFTVHRLIHPVMAIRTDEAGTIVAIHEAREAEGLQLAVMHFEIDRETDTATLTALRGELERVLSDVRAAVEDWPRMLARLHEIADEMDPERLPLPQAEVEEARAFLDWVADNHFTLLGFCAYRLTEEAGETYLRPEVGTGLGLRRSINSNPPTHISALPPRHRALALAPHPLVLTKANARSTVHRPAQLDYLGVRRFDESGQVVGEWRFIGLYTSSAYHSSPFDIPLLRAKADAVIERAGLPRLSHSGKALMHVLTTFPRDELIQANDDELFHTAIGILHLEERQRLRLFLRTDPFERFVSALVYAPRDRYNTEMRLKMQSILAAALNGEAIDFSTEFGESVLARVHITISTTPGQIPAYNADELEARLRETMLSWEDDFKAALVEALGEGHGNALFNRYAGAFSAAYKEDFAPRSAVGDIERLEAVRAGSPLALYLYQPPESPAGWLRFKLCGRAPMVPLSEVLPMLERMGLAVLETHPYDVEPRDGEPLWVLDFDLREAPGVRVDVERARTTFEEAFAHVWDGRIENDGFNRLVLGAGIDWRDVVMLRAYGKYLLQTRVPFSQSYMEETLAKHAGISARLAALFHARFDADHPDEAQADYLVRTVEDELEKVAVLDEDRILRRFLAVILATLRTNYFQPDAQGLPKEYLSFKFDPAKIPELPLPRPMFEIWVYSPRAEAIHLRGGKVARGGIRWSDRREDFRTEVLGLVKAQQVKNAVIVPVGSKGGFVVKRPPAEREALMQEVVHCYQTLMRGMLDITDNLLGGQVVAPLRVVRYDADDPYLVVAADKGTATFSDIANGLAQEYGFWLGDAFASGGSAGYDHKKMGITARGAWESVKRHFRELGKDIQNEDFSVVGIGDMSGDVFGNGMLLSRHIRLLAAFDHRHIFIDPEPDAERSYAERERLFALPRSSWADYDASLISAGGGVFPRTAKSIVLSAQTRAAFGIEATRLAPTELISALLRAPVELLWNGGIGTYVKAAGESHADAGDRANDGLRVNGSELRCKVVGEGGNLGFTQRGRIEYARAGGRILTDAIDNSAGVNCSDHEVNIKILLNHVVADGDMTLKQRNELLVAMTDEVASLVLRQNVLQPQTIAIAVREAPELLGDHARVIRQLEKAGRLNRRIEFLPADDEIAEREAAGSGLTAPEIAVLLAYSKIALYDELLASDVPEDRHLRDTLHTYFPQPLRQRYAEAMDRHPLKREIIATVITNSMLNRMGSTFIFRVNEQCGATSSAIARAYAAARDMFDMPRLWDAIEALDNRVPATLQMDMISASQSLLTRACLWLLRNRRPPLDIAPTVEYFAPHIALLLSMKGLMPGRAGEALHTETAQLQSAGVPDEIAEWVASLDPLYSTLDIIEVAAQTGVPAQRVALVYFSLIDALELDWLRQALDHLGANNHWQHRARTALLDALYTQQRRLTKDVLRSVDPADETHTPSQWLEAWYTPNRAALDRFAGVLAELKTNPRVDLSMLMVALGEVGAVS</sequence>
<dbReference type="EMBL" id="QGTJ01000002">
    <property type="protein sequence ID" value="PWV64647.1"/>
    <property type="molecule type" value="Genomic_DNA"/>
</dbReference>
<keyword evidence="8" id="KW-1185">Reference proteome</keyword>
<dbReference type="SUPFAM" id="SSF51735">
    <property type="entry name" value="NAD(P)-binding Rossmann-fold domains"/>
    <property type="match status" value="1"/>
</dbReference>
<dbReference type="Pfam" id="PF21078">
    <property type="entry name" value="GDH_HM3"/>
    <property type="match status" value="1"/>
</dbReference>
<dbReference type="PANTHER" id="PTHR43403:SF1">
    <property type="entry name" value="NAD-SPECIFIC GLUTAMATE DEHYDROGENASE"/>
    <property type="match status" value="1"/>
</dbReference>
<dbReference type="PIRSF" id="PIRSF036761">
    <property type="entry name" value="GDH_Mll4104"/>
    <property type="match status" value="1"/>
</dbReference>
<dbReference type="PANTHER" id="PTHR43403">
    <property type="entry name" value="NAD-SPECIFIC GLUTAMATE DEHYDROGENASE"/>
    <property type="match status" value="1"/>
</dbReference>
<keyword evidence="1" id="KW-0560">Oxidoreductase</keyword>
<reference evidence="7 8" key="1">
    <citation type="submission" date="2018-05" db="EMBL/GenBank/DDBJ databases">
        <title>Genomic Encyclopedia of Type Strains, Phase IV (KMG-IV): sequencing the most valuable type-strain genomes for metagenomic binning, comparative biology and taxonomic classification.</title>
        <authorList>
            <person name="Goeker M."/>
        </authorList>
    </citation>
    <scope>NUCLEOTIDE SEQUENCE [LARGE SCALE GENOMIC DNA]</scope>
    <source>
        <strain evidence="7 8">DSM 23606</strain>
    </source>
</reference>
<dbReference type="Pfam" id="PF21079">
    <property type="entry name" value="GDH_HM2"/>
    <property type="match status" value="1"/>
</dbReference>
<dbReference type="Gene3D" id="3.40.50.720">
    <property type="entry name" value="NAD(P)-binding Rossmann-like Domain"/>
    <property type="match status" value="1"/>
</dbReference>
<dbReference type="SUPFAM" id="SSF53223">
    <property type="entry name" value="Aminoacid dehydrogenase-like, N-terminal domain"/>
    <property type="match status" value="1"/>
</dbReference>
<comment type="caution">
    <text evidence="7">The sequence shown here is derived from an EMBL/GenBank/DDBJ whole genome shotgun (WGS) entry which is preliminary data.</text>
</comment>
<dbReference type="InterPro" id="IPR048381">
    <property type="entry name" value="GDH_C"/>
</dbReference>
<dbReference type="Pfam" id="PF21073">
    <property type="entry name" value="GDH_HM1"/>
    <property type="match status" value="1"/>
</dbReference>
<dbReference type="GO" id="GO:0006538">
    <property type="term" value="P:L-glutamate catabolic process"/>
    <property type="evidence" value="ECO:0007669"/>
    <property type="project" value="InterPro"/>
</dbReference>
<dbReference type="InterPro" id="IPR049064">
    <property type="entry name" value="NAD_Glu_DH_ACT3"/>
</dbReference>
<dbReference type="InterPro" id="IPR028971">
    <property type="entry name" value="NAD-GDH_cat"/>
</dbReference>
<dbReference type="InterPro" id="IPR024727">
    <property type="entry name" value="NAD_Glu_DH_N_ACT1"/>
</dbReference>
<feature type="domain" description="NAD-glutamate dehydrogenase catalytic" evidence="2">
    <location>
        <begin position="722"/>
        <end position="1214"/>
    </location>
</feature>
<dbReference type="Pfam" id="PF05088">
    <property type="entry name" value="Bac_GDH_CD"/>
    <property type="match status" value="1"/>
</dbReference>
<evidence type="ECO:0000259" key="6">
    <source>
        <dbReference type="Pfam" id="PF21077"/>
    </source>
</evidence>
<evidence type="ECO:0000313" key="8">
    <source>
        <dbReference type="Proteomes" id="UP000246569"/>
    </source>
</evidence>
<evidence type="ECO:0000259" key="3">
    <source>
        <dbReference type="Pfam" id="PF21074"/>
    </source>
</evidence>
<dbReference type="Pfam" id="PF21076">
    <property type="entry name" value="GDH_ACT2"/>
    <property type="match status" value="1"/>
</dbReference>
<proteinExistence type="predicted"/>
<evidence type="ECO:0000259" key="2">
    <source>
        <dbReference type="Pfam" id="PF05088"/>
    </source>
</evidence>
<dbReference type="InterPro" id="IPR036291">
    <property type="entry name" value="NAD(P)-bd_dom_sf"/>
</dbReference>
<dbReference type="OrthoDB" id="9758052at2"/>
<feature type="domain" description="NAD-glutamate dehydrogenase ACT3" evidence="6">
    <location>
        <begin position="548"/>
        <end position="625"/>
    </location>
</feature>
<protein>
    <submittedName>
        <fullName evidence="7">Glutamate dehydrogenase (NAD)</fullName>
    </submittedName>
</protein>
<dbReference type="RefSeq" id="WP_110017288.1">
    <property type="nucleotide sequence ID" value="NZ_QGTJ01000002.1"/>
</dbReference>
<evidence type="ECO:0000256" key="1">
    <source>
        <dbReference type="ARBA" id="ARBA00023002"/>
    </source>
</evidence>
<name>A0A317N3C7_9GAMM</name>
<dbReference type="GO" id="GO:0004352">
    <property type="term" value="F:glutamate dehydrogenase (NAD+) activity"/>
    <property type="evidence" value="ECO:0007669"/>
    <property type="project" value="InterPro"/>
</dbReference>
<dbReference type="Proteomes" id="UP000246569">
    <property type="component" value="Unassembled WGS sequence"/>
</dbReference>
<feature type="domain" description="NAD-specific glutamate dehydrogenase C-terminal" evidence="3">
    <location>
        <begin position="1259"/>
        <end position="1597"/>
    </location>
</feature>
<feature type="domain" description="NAD-glutamate dehydrogenase N-terminal ACT1" evidence="4">
    <location>
        <begin position="33"/>
        <end position="174"/>
    </location>
</feature>
<dbReference type="InterPro" id="IPR049059">
    <property type="entry name" value="NAD_Glu_DH_HM1"/>
</dbReference>
<dbReference type="InterPro" id="IPR046346">
    <property type="entry name" value="Aminoacid_DH-like_N_sf"/>
</dbReference>
<feature type="domain" description="NAD-glutamate dehydrogenase ACT2" evidence="5">
    <location>
        <begin position="403"/>
        <end position="492"/>
    </location>
</feature>
<dbReference type="GO" id="GO:0004069">
    <property type="term" value="F:L-aspartate:2-oxoglutarate aminotransferase activity"/>
    <property type="evidence" value="ECO:0007669"/>
    <property type="project" value="InterPro"/>
</dbReference>
<evidence type="ECO:0000313" key="7">
    <source>
        <dbReference type="EMBL" id="PWV64647.1"/>
    </source>
</evidence>
<dbReference type="InterPro" id="IPR049062">
    <property type="entry name" value="NAD_Glu_DH_ACT2"/>
</dbReference>
<dbReference type="Pfam" id="PF21077">
    <property type="entry name" value="GDH_ACT3"/>
    <property type="match status" value="1"/>
</dbReference>
<dbReference type="InterPro" id="IPR049058">
    <property type="entry name" value="NAD_Glu_DH_HM2"/>
</dbReference>
<organism evidence="7 8">
    <name type="scientific">Plasticicumulans acidivorans</name>
    <dbReference type="NCBI Taxonomy" id="886464"/>
    <lineage>
        <taxon>Bacteria</taxon>
        <taxon>Pseudomonadati</taxon>
        <taxon>Pseudomonadota</taxon>
        <taxon>Gammaproteobacteria</taxon>
        <taxon>Candidatus Competibacteraceae</taxon>
        <taxon>Plasticicumulans</taxon>
    </lineage>
</organism>
<dbReference type="InterPro" id="IPR049056">
    <property type="entry name" value="NAD_Glu_DH_HM3"/>
</dbReference>
<dbReference type="Pfam" id="PF21074">
    <property type="entry name" value="GDH_C"/>
    <property type="match status" value="1"/>
</dbReference>
<dbReference type="Pfam" id="PF21075">
    <property type="entry name" value="GDH_ACT1"/>
    <property type="match status" value="1"/>
</dbReference>